<accession>A0ACB9TTL0</accession>
<sequence>MKPTYSDGLPTGSKVMMTPKGSMTIKTFNKWLDHFTYMYISPSPLILVWAYEAYWDNELIKYWDKHPTRDLSRESFYTNMGKNKCRLQTLLAVSELRTFALTIKIFSRLRHLLLVCQLSSLTPQ</sequence>
<gene>
    <name evidence="1" type="ORF">MML48_1g05211</name>
</gene>
<keyword evidence="2" id="KW-1185">Reference proteome</keyword>
<dbReference type="EMBL" id="CM043015">
    <property type="protein sequence ID" value="KAI4470088.1"/>
    <property type="molecule type" value="Genomic_DNA"/>
</dbReference>
<comment type="caution">
    <text evidence="1">The sequence shown here is derived from an EMBL/GenBank/DDBJ whole genome shotgun (WGS) entry which is preliminary data.</text>
</comment>
<dbReference type="Proteomes" id="UP001056778">
    <property type="component" value="Chromosome 1"/>
</dbReference>
<proteinExistence type="predicted"/>
<organism evidence="1 2">
    <name type="scientific">Holotrichia oblita</name>
    <name type="common">Chafer beetle</name>
    <dbReference type="NCBI Taxonomy" id="644536"/>
    <lineage>
        <taxon>Eukaryota</taxon>
        <taxon>Metazoa</taxon>
        <taxon>Ecdysozoa</taxon>
        <taxon>Arthropoda</taxon>
        <taxon>Hexapoda</taxon>
        <taxon>Insecta</taxon>
        <taxon>Pterygota</taxon>
        <taxon>Neoptera</taxon>
        <taxon>Endopterygota</taxon>
        <taxon>Coleoptera</taxon>
        <taxon>Polyphaga</taxon>
        <taxon>Scarabaeiformia</taxon>
        <taxon>Scarabaeidae</taxon>
        <taxon>Melolonthinae</taxon>
        <taxon>Holotrichia</taxon>
    </lineage>
</organism>
<reference evidence="1" key="1">
    <citation type="submission" date="2022-04" db="EMBL/GenBank/DDBJ databases">
        <title>Chromosome-scale genome assembly of Holotrichia oblita Faldermann.</title>
        <authorList>
            <person name="Rongchong L."/>
        </authorList>
    </citation>
    <scope>NUCLEOTIDE SEQUENCE</scope>
    <source>
        <strain evidence="1">81SQS9</strain>
    </source>
</reference>
<protein>
    <submittedName>
        <fullName evidence="1">Ubiquitination factor e4</fullName>
    </submittedName>
</protein>
<evidence type="ECO:0000313" key="2">
    <source>
        <dbReference type="Proteomes" id="UP001056778"/>
    </source>
</evidence>
<name>A0ACB9TTL0_HOLOL</name>
<evidence type="ECO:0000313" key="1">
    <source>
        <dbReference type="EMBL" id="KAI4470088.1"/>
    </source>
</evidence>